<comment type="catalytic activity">
    <reaction evidence="2">
        <text>2 GTP = 3',3'-c-di-GMP + 2 diphosphate</text>
        <dbReference type="Rhea" id="RHEA:24898"/>
        <dbReference type="ChEBI" id="CHEBI:33019"/>
        <dbReference type="ChEBI" id="CHEBI:37565"/>
        <dbReference type="ChEBI" id="CHEBI:58805"/>
        <dbReference type="EC" id="2.7.7.65"/>
    </reaction>
</comment>
<dbReference type="PANTHER" id="PTHR45138">
    <property type="entry name" value="REGULATORY COMPONENTS OF SENSORY TRANSDUCTION SYSTEM"/>
    <property type="match status" value="1"/>
</dbReference>
<dbReference type="STRING" id="225991.MA05_10980"/>
<dbReference type="RefSeq" id="WP_043383519.1">
    <property type="nucleotide sequence ID" value="NZ_JBOK01000010.1"/>
</dbReference>
<dbReference type="AlphaFoldDB" id="A0A014QAA3"/>
<evidence type="ECO:0000259" key="4">
    <source>
        <dbReference type="PROSITE" id="PS50885"/>
    </source>
</evidence>
<dbReference type="PROSITE" id="PS50887">
    <property type="entry name" value="GGDEF"/>
    <property type="match status" value="1"/>
</dbReference>
<dbReference type="Pfam" id="PF00990">
    <property type="entry name" value="GGDEF"/>
    <property type="match status" value="1"/>
</dbReference>
<evidence type="ECO:0000256" key="1">
    <source>
        <dbReference type="ARBA" id="ARBA00012528"/>
    </source>
</evidence>
<accession>A0A014QAA3</accession>
<feature type="transmembrane region" description="Helical" evidence="3">
    <location>
        <begin position="151"/>
        <end position="170"/>
    </location>
</feature>
<feature type="transmembrane region" description="Helical" evidence="3">
    <location>
        <begin position="15"/>
        <end position="37"/>
    </location>
</feature>
<keyword evidence="3" id="KW-0812">Transmembrane</keyword>
<reference evidence="6 7" key="1">
    <citation type="submission" date="2014-01" db="EMBL/GenBank/DDBJ databases">
        <title>Interspecies Systems Biology Uncovers Metabolites Affecting C. elegans Gene Expression and Life History Traits.</title>
        <authorList>
            <person name="Watson E."/>
            <person name="Macneil L.T."/>
            <person name="Ritter A.D."/>
            <person name="Yilmaz L.S."/>
            <person name="Rosebrock A.P."/>
            <person name="Caudy A.A."/>
            <person name="Walhout A.J."/>
        </authorList>
    </citation>
    <scope>NUCLEOTIDE SEQUENCE [LARGE SCALE GENOMIC DNA]</scope>
    <source>
        <strain evidence="6 7">DA1877</strain>
    </source>
</reference>
<keyword evidence="7" id="KW-1185">Reference proteome</keyword>
<dbReference type="GO" id="GO:0052621">
    <property type="term" value="F:diguanylate cyclase activity"/>
    <property type="evidence" value="ECO:0007669"/>
    <property type="project" value="UniProtKB-EC"/>
</dbReference>
<dbReference type="InterPro" id="IPR043128">
    <property type="entry name" value="Rev_trsase/Diguanyl_cyclase"/>
</dbReference>
<dbReference type="NCBIfam" id="TIGR00254">
    <property type="entry name" value="GGDEF"/>
    <property type="match status" value="1"/>
</dbReference>
<evidence type="ECO:0000259" key="5">
    <source>
        <dbReference type="PROSITE" id="PS50887"/>
    </source>
</evidence>
<feature type="domain" description="HAMP" evidence="4">
    <location>
        <begin position="172"/>
        <end position="229"/>
    </location>
</feature>
<dbReference type="Proteomes" id="UP000020766">
    <property type="component" value="Unassembled WGS sequence"/>
</dbReference>
<evidence type="ECO:0000256" key="2">
    <source>
        <dbReference type="ARBA" id="ARBA00034247"/>
    </source>
</evidence>
<evidence type="ECO:0000256" key="3">
    <source>
        <dbReference type="SAM" id="Phobius"/>
    </source>
</evidence>
<dbReference type="PANTHER" id="PTHR45138:SF9">
    <property type="entry name" value="DIGUANYLATE CYCLASE DGCM-RELATED"/>
    <property type="match status" value="1"/>
</dbReference>
<dbReference type="InterPro" id="IPR000160">
    <property type="entry name" value="GGDEF_dom"/>
</dbReference>
<comment type="caution">
    <text evidence="6">The sequence shown here is derived from an EMBL/GenBank/DDBJ whole genome shotgun (WGS) entry which is preliminary data.</text>
</comment>
<dbReference type="InterPro" id="IPR029787">
    <property type="entry name" value="Nucleotide_cyclase"/>
</dbReference>
<dbReference type="Gene3D" id="6.10.340.10">
    <property type="match status" value="1"/>
</dbReference>
<dbReference type="EMBL" id="JBOK01000010">
    <property type="protein sequence ID" value="EXU80097.1"/>
    <property type="molecule type" value="Genomic_DNA"/>
</dbReference>
<dbReference type="InterPro" id="IPR050469">
    <property type="entry name" value="Diguanylate_Cyclase"/>
</dbReference>
<proteinExistence type="predicted"/>
<dbReference type="FunFam" id="3.30.70.270:FF:000001">
    <property type="entry name" value="Diguanylate cyclase domain protein"/>
    <property type="match status" value="1"/>
</dbReference>
<dbReference type="Gene3D" id="3.30.70.270">
    <property type="match status" value="1"/>
</dbReference>
<dbReference type="InterPro" id="IPR003660">
    <property type="entry name" value="HAMP_dom"/>
</dbReference>
<dbReference type="GO" id="GO:0007165">
    <property type="term" value="P:signal transduction"/>
    <property type="evidence" value="ECO:0007669"/>
    <property type="project" value="InterPro"/>
</dbReference>
<name>A0A014QAA3_9BURK</name>
<dbReference type="CDD" id="cd01949">
    <property type="entry name" value="GGDEF"/>
    <property type="match status" value="1"/>
</dbReference>
<keyword evidence="3" id="KW-1133">Transmembrane helix</keyword>
<gene>
    <name evidence="6" type="ORF">AX13_01845</name>
</gene>
<organism evidence="6 7">
    <name type="scientific">Comamonas aquatica DA1877</name>
    <dbReference type="NCBI Taxonomy" id="1457173"/>
    <lineage>
        <taxon>Bacteria</taxon>
        <taxon>Pseudomonadati</taxon>
        <taxon>Pseudomonadota</taxon>
        <taxon>Betaproteobacteria</taxon>
        <taxon>Burkholderiales</taxon>
        <taxon>Comamonadaceae</taxon>
        <taxon>Comamonas</taxon>
    </lineage>
</organism>
<dbReference type="SMART" id="SM00267">
    <property type="entry name" value="GGDEF"/>
    <property type="match status" value="1"/>
</dbReference>
<dbReference type="GO" id="GO:0016020">
    <property type="term" value="C:membrane"/>
    <property type="evidence" value="ECO:0007669"/>
    <property type="project" value="InterPro"/>
</dbReference>
<evidence type="ECO:0000313" key="6">
    <source>
        <dbReference type="EMBL" id="EXU80097.1"/>
    </source>
</evidence>
<dbReference type="SUPFAM" id="SSF55073">
    <property type="entry name" value="Nucleotide cyclase"/>
    <property type="match status" value="1"/>
</dbReference>
<dbReference type="PATRIC" id="fig|1457173.3.peg.2037"/>
<keyword evidence="3" id="KW-0472">Membrane</keyword>
<dbReference type="PROSITE" id="PS50885">
    <property type="entry name" value="HAMP"/>
    <property type="match status" value="1"/>
</dbReference>
<evidence type="ECO:0000313" key="7">
    <source>
        <dbReference type="Proteomes" id="UP000020766"/>
    </source>
</evidence>
<protein>
    <recommendedName>
        <fullName evidence="1">diguanylate cyclase</fullName>
        <ecNumber evidence="1">2.7.7.65</ecNumber>
    </recommendedName>
</protein>
<feature type="domain" description="GGDEF" evidence="5">
    <location>
        <begin position="283"/>
        <end position="416"/>
    </location>
</feature>
<dbReference type="EC" id="2.7.7.65" evidence="1"/>
<sequence>MHREAGEFRSIATLMLQRIIALALVCLIGMGGLQLWLERQQQEKLFFQTMALMVETSSQAMAHAIWDIDRDVLSFQIRRLTELEAVGLVRVHIRSTGEILTSGRAGGTQDVPSYQTVIYAPHALQQPLGTIEVWADRTYYRNLLWESQKRVIPGYLIFTVLMCLMVAWVMRRDLGLPLRQIADFARNLRPETLNQPLEVRRPERARADEIDMVMQGFEHLQQALDRHIKDLDGMVKERTAELSALVDEVKRLSRLDALTGTFNRRAMEQRLPLEMERCVRYGRPFAVIFADIDHFKRINDQHGHAVGDAVLKAVASRLQACLRANLDWMVRFGGEEFVIFMPETDLSHAQAVAQRLAADMRATPWGCNGLSLWLTCSFGVAEYQSGDSMESLLERADHMLYRAKDLGRDRVCADATV</sequence>